<evidence type="ECO:0000313" key="3">
    <source>
        <dbReference type="Proteomes" id="UP000219338"/>
    </source>
</evidence>
<dbReference type="Proteomes" id="UP000219338">
    <property type="component" value="Unassembled WGS sequence"/>
</dbReference>
<dbReference type="OrthoDB" id="2100128at2759"/>
<dbReference type="PANTHER" id="PTHR39398:SF1">
    <property type="entry name" value="CSN8_PSMD8_EIF3K DOMAIN-CONTAINING PROTEIN"/>
    <property type="match status" value="1"/>
</dbReference>
<dbReference type="PANTHER" id="PTHR39398">
    <property type="entry name" value="YALI0F14311P"/>
    <property type="match status" value="1"/>
</dbReference>
<organism evidence="2 3">
    <name type="scientific">Armillaria ostoyae</name>
    <name type="common">Armillaria root rot fungus</name>
    <dbReference type="NCBI Taxonomy" id="47428"/>
    <lineage>
        <taxon>Eukaryota</taxon>
        <taxon>Fungi</taxon>
        <taxon>Dikarya</taxon>
        <taxon>Basidiomycota</taxon>
        <taxon>Agaricomycotina</taxon>
        <taxon>Agaricomycetes</taxon>
        <taxon>Agaricomycetidae</taxon>
        <taxon>Agaricales</taxon>
        <taxon>Marasmiineae</taxon>
        <taxon>Physalacriaceae</taxon>
        <taxon>Armillaria</taxon>
    </lineage>
</organism>
<dbReference type="EMBL" id="FUEG01000008">
    <property type="protein sequence ID" value="SJL07647.1"/>
    <property type="molecule type" value="Genomic_DNA"/>
</dbReference>
<evidence type="ECO:0000313" key="2">
    <source>
        <dbReference type="EMBL" id="SJL07647.1"/>
    </source>
</evidence>
<protein>
    <submittedName>
        <fullName evidence="2">Uncharacterized protein</fullName>
    </submittedName>
</protein>
<name>A0A284RFV9_ARMOS</name>
<accession>A0A284RFV9</accession>
<dbReference type="OMA" id="FKVQEEY"/>
<sequence length="326" mass="37616">MSSNRGARGSWRGRATRSVTGNLRRPMEYIPSVSRSSGLDKDGDALKDFKVQEEYREFIQEKLNDVWKRFIAEDKMSEKQRMDAQENVLILFRKLREGIYACGRKDGFALEVYETSFHLAVLFKVHRQIGSVIPHLFGDLLRTNISNEKDPSVTILVCLLYHLVAEYPSQLTYRNFLDSLPSVFRFKDTSAYAWIKNLSRSIRTRNYVQFELLTHQSALVDLVGDRCPDPTSIQHVARLAFYSLVDDLHSRNRSTTWTVLRSAYRELSCHSESETRAWLTRTLVMHPVASPKAVADLDGWLESESLLGHVRRKDGVDGRWIVCKVR</sequence>
<keyword evidence="3" id="KW-1185">Reference proteome</keyword>
<dbReference type="AlphaFoldDB" id="A0A284RFV9"/>
<evidence type="ECO:0000256" key="1">
    <source>
        <dbReference type="SAM" id="MobiDB-lite"/>
    </source>
</evidence>
<feature type="region of interest" description="Disordered" evidence="1">
    <location>
        <begin position="1"/>
        <end position="27"/>
    </location>
</feature>
<dbReference type="STRING" id="47428.A0A284RFV9"/>
<proteinExistence type="predicted"/>
<gene>
    <name evidence="2" type="ORF">ARMOST_10997</name>
</gene>
<reference evidence="3" key="1">
    <citation type="journal article" date="2017" name="Nat. Ecol. Evol.">
        <title>Genome expansion and lineage-specific genetic innovations in the forest pathogenic fungi Armillaria.</title>
        <authorList>
            <person name="Sipos G."/>
            <person name="Prasanna A.N."/>
            <person name="Walter M.C."/>
            <person name="O'Connor E."/>
            <person name="Balint B."/>
            <person name="Krizsan K."/>
            <person name="Kiss B."/>
            <person name="Hess J."/>
            <person name="Varga T."/>
            <person name="Slot J."/>
            <person name="Riley R."/>
            <person name="Boka B."/>
            <person name="Rigling D."/>
            <person name="Barry K."/>
            <person name="Lee J."/>
            <person name="Mihaltcheva S."/>
            <person name="LaButti K."/>
            <person name="Lipzen A."/>
            <person name="Waldron R."/>
            <person name="Moloney N.M."/>
            <person name="Sperisen C."/>
            <person name="Kredics L."/>
            <person name="Vagvoelgyi C."/>
            <person name="Patrignani A."/>
            <person name="Fitzpatrick D."/>
            <person name="Nagy I."/>
            <person name="Doyle S."/>
            <person name="Anderson J.B."/>
            <person name="Grigoriev I.V."/>
            <person name="Gueldener U."/>
            <person name="Muensterkoetter M."/>
            <person name="Nagy L.G."/>
        </authorList>
    </citation>
    <scope>NUCLEOTIDE SEQUENCE [LARGE SCALE GENOMIC DNA]</scope>
    <source>
        <strain evidence="3">C18/9</strain>
    </source>
</reference>